<evidence type="ECO:0000256" key="11">
    <source>
        <dbReference type="ARBA" id="ARBA00023136"/>
    </source>
</evidence>
<keyword evidence="5" id="KW-0812">Transmembrane</keyword>
<keyword evidence="11" id="KW-0472">Membrane</keyword>
<evidence type="ECO:0000256" key="10">
    <source>
        <dbReference type="ARBA" id="ARBA00023128"/>
    </source>
</evidence>
<evidence type="ECO:0000256" key="5">
    <source>
        <dbReference type="ARBA" id="ARBA00022692"/>
    </source>
</evidence>
<protein>
    <recommendedName>
        <fullName evidence="3">Mitochondrial import inner membrane translocase subunit TIM54</fullName>
    </recommendedName>
</protein>
<organism evidence="13 14">
    <name type="scientific">Debaryomyces fabryi</name>
    <dbReference type="NCBI Taxonomy" id="58627"/>
    <lineage>
        <taxon>Eukaryota</taxon>
        <taxon>Fungi</taxon>
        <taxon>Dikarya</taxon>
        <taxon>Ascomycota</taxon>
        <taxon>Saccharomycotina</taxon>
        <taxon>Pichiomycetes</taxon>
        <taxon>Debaryomycetaceae</taxon>
        <taxon>Debaryomyces</taxon>
    </lineage>
</organism>
<evidence type="ECO:0000256" key="2">
    <source>
        <dbReference type="ARBA" id="ARBA00006355"/>
    </source>
</evidence>
<evidence type="ECO:0000256" key="8">
    <source>
        <dbReference type="ARBA" id="ARBA00022989"/>
    </source>
</evidence>
<gene>
    <name evidence="13" type="ORF">AC631_03708</name>
</gene>
<feature type="region of interest" description="Disordered" evidence="12">
    <location>
        <begin position="1"/>
        <end position="27"/>
    </location>
</feature>
<keyword evidence="4" id="KW-0813">Transport</keyword>
<evidence type="ECO:0000256" key="9">
    <source>
        <dbReference type="ARBA" id="ARBA00023010"/>
    </source>
</evidence>
<dbReference type="InterPro" id="IPR021056">
    <property type="entry name" value="Mt_import_IM_translocase_Tim54"/>
</dbReference>
<dbReference type="Pfam" id="PF11711">
    <property type="entry name" value="Tim54"/>
    <property type="match status" value="1"/>
</dbReference>
<keyword evidence="8" id="KW-1133">Transmembrane helix</keyword>
<reference evidence="13 14" key="1">
    <citation type="submission" date="2015-11" db="EMBL/GenBank/DDBJ databases">
        <title>The genome of Debaryomyces fabryi.</title>
        <authorList>
            <person name="Tafer H."/>
            <person name="Lopandic K."/>
        </authorList>
    </citation>
    <scope>NUCLEOTIDE SEQUENCE [LARGE SCALE GENOMIC DNA]</scope>
    <source>
        <strain evidence="13 14">CBS 789</strain>
    </source>
</reference>
<evidence type="ECO:0000313" key="13">
    <source>
        <dbReference type="EMBL" id="KSA00522.1"/>
    </source>
</evidence>
<evidence type="ECO:0000313" key="14">
    <source>
        <dbReference type="Proteomes" id="UP000054251"/>
    </source>
</evidence>
<dbReference type="RefSeq" id="XP_015466624.1">
    <property type="nucleotide sequence ID" value="XM_015612537.1"/>
</dbReference>
<dbReference type="InterPro" id="IPR050187">
    <property type="entry name" value="Lipid_Phosphate_FormReg"/>
</dbReference>
<evidence type="ECO:0000256" key="12">
    <source>
        <dbReference type="SAM" id="MobiDB-lite"/>
    </source>
</evidence>
<dbReference type="GO" id="GO:0005743">
    <property type="term" value="C:mitochondrial inner membrane"/>
    <property type="evidence" value="ECO:0007669"/>
    <property type="project" value="UniProtKB-SubCell"/>
</dbReference>
<name>A0A0V1PWQ3_9ASCO</name>
<keyword evidence="10" id="KW-0496">Mitochondrion</keyword>
<keyword evidence="9" id="KW-0811">Translocation</keyword>
<feature type="compositionally biased region" description="Low complexity" evidence="12">
    <location>
        <begin position="320"/>
        <end position="332"/>
    </location>
</feature>
<feature type="compositionally biased region" description="Polar residues" evidence="12">
    <location>
        <begin position="1"/>
        <end position="11"/>
    </location>
</feature>
<accession>A0A0V1PWQ3</accession>
<proteinExistence type="inferred from homology"/>
<feature type="region of interest" description="Disordered" evidence="12">
    <location>
        <begin position="320"/>
        <end position="364"/>
    </location>
</feature>
<dbReference type="GeneID" id="26840717"/>
<comment type="similarity">
    <text evidence="2">Belongs to the TIM54 family.</text>
</comment>
<evidence type="ECO:0000256" key="4">
    <source>
        <dbReference type="ARBA" id="ARBA00022448"/>
    </source>
</evidence>
<dbReference type="AlphaFoldDB" id="A0A0V1PWQ3"/>
<comment type="caution">
    <text evidence="13">The sequence shown here is derived from an EMBL/GenBank/DDBJ whole genome shotgun (WGS) entry which is preliminary data.</text>
</comment>
<evidence type="ECO:0000256" key="1">
    <source>
        <dbReference type="ARBA" id="ARBA00004434"/>
    </source>
</evidence>
<sequence length="513" mass="58657">MSENPESSKGSTPKVEGAEKVNKPPVKKGWSNPALRMMGIPRISLPSRNWMIFWTLLASVGGGVAYDKYQQKQIRKKWMEKFRPLGEEAYRSDRIPRKLSVFIAPPPNDYLDSSMMYFRKYVKPILNASAIDFDVFTENRQGDIRAAVAERIRELRTETIENAKKAREEAIQKQYDVSWTKFFKQDVPNFFALKFQRNSKEEEVLINSNDLYSPKDVLGFYYLNEPIEAKREDELNPFEAGGVICIGRGAYKEYMTGVHEGLLGPLEAPVEIKTIPEADSQLTENEIKTITEADSQLTGIEIATAQTNDESRTVTELPVVPVDSESPSSNVSAQDNVPETPLETEEKTQNTDEEEDEKPVPKPFITADEYPTAVYAPEFQNETLIKNKKNVPVLFEQPVYVFPLPIISGFLNTHRKIYAFFTRRNVAEDFGVRTSAVVHNVSRPFVYKDQFMAKEEELEWPKKWVATGKEKNSEWVQELVTDERVTARMKVFDVLLLDAKPIDNTIEKPKTNE</sequence>
<dbReference type="GO" id="GO:0015031">
    <property type="term" value="P:protein transport"/>
    <property type="evidence" value="ECO:0007669"/>
    <property type="project" value="UniProtKB-KW"/>
</dbReference>
<dbReference type="PANTHER" id="PTHR12358:SF101">
    <property type="entry name" value="MITOCHONDRIAL IMPORT INNER MEMBRANE TRANSLOCASE SUBUNIT TIM54"/>
    <property type="match status" value="1"/>
</dbReference>
<dbReference type="OrthoDB" id="5598305at2759"/>
<keyword evidence="14" id="KW-1185">Reference proteome</keyword>
<evidence type="ECO:0000256" key="3">
    <source>
        <dbReference type="ARBA" id="ARBA00020796"/>
    </source>
</evidence>
<keyword evidence="7" id="KW-0653">Protein transport</keyword>
<dbReference type="PANTHER" id="PTHR12358">
    <property type="entry name" value="SPHINGOSINE KINASE"/>
    <property type="match status" value="1"/>
</dbReference>
<evidence type="ECO:0000256" key="7">
    <source>
        <dbReference type="ARBA" id="ARBA00022927"/>
    </source>
</evidence>
<dbReference type="EMBL" id="LMYN01000084">
    <property type="protein sequence ID" value="KSA00522.1"/>
    <property type="molecule type" value="Genomic_DNA"/>
</dbReference>
<comment type="subcellular location">
    <subcellularLocation>
        <location evidence="1">Mitochondrion inner membrane</location>
        <topology evidence="1">Single-pass membrane protein</topology>
    </subcellularLocation>
</comment>
<evidence type="ECO:0000256" key="6">
    <source>
        <dbReference type="ARBA" id="ARBA00022792"/>
    </source>
</evidence>
<dbReference type="Proteomes" id="UP000054251">
    <property type="component" value="Unassembled WGS sequence"/>
</dbReference>
<keyword evidence="6" id="KW-0999">Mitochondrion inner membrane</keyword>